<dbReference type="SUPFAM" id="SSF55781">
    <property type="entry name" value="GAF domain-like"/>
    <property type="match status" value="1"/>
</dbReference>
<dbReference type="CDD" id="cd16922">
    <property type="entry name" value="HATPase_EvgS-ArcB-TorS-like"/>
    <property type="match status" value="1"/>
</dbReference>
<dbReference type="InterPro" id="IPR000700">
    <property type="entry name" value="PAS-assoc_C"/>
</dbReference>
<comment type="catalytic activity">
    <reaction evidence="1">
        <text>ATP + protein L-histidine = ADP + protein N-phospho-L-histidine.</text>
        <dbReference type="EC" id="2.7.13.3"/>
    </reaction>
</comment>
<dbReference type="InterPro" id="IPR004358">
    <property type="entry name" value="Sig_transdc_His_kin-like_C"/>
</dbReference>
<evidence type="ECO:0000256" key="10">
    <source>
        <dbReference type="ARBA" id="ARBA00022840"/>
    </source>
</evidence>
<dbReference type="InterPro" id="IPR003661">
    <property type="entry name" value="HisK_dim/P_dom"/>
</dbReference>
<dbReference type="InterPro" id="IPR036890">
    <property type="entry name" value="HATPase_C_sf"/>
</dbReference>
<dbReference type="InterPro" id="IPR003594">
    <property type="entry name" value="HATPase_dom"/>
</dbReference>
<dbReference type="GO" id="GO:0005886">
    <property type="term" value="C:plasma membrane"/>
    <property type="evidence" value="ECO:0007669"/>
    <property type="project" value="UniProtKB-SubCell"/>
</dbReference>
<comment type="subcellular location">
    <subcellularLocation>
        <location evidence="2">Cell membrane</location>
        <topology evidence="2">Multi-pass membrane protein</topology>
    </subcellularLocation>
</comment>
<keyword evidence="11 16" id="KW-1133">Transmembrane helix</keyword>
<dbReference type="PROSITE" id="PS50110">
    <property type="entry name" value="RESPONSE_REGULATORY"/>
    <property type="match status" value="2"/>
</dbReference>
<dbReference type="PANTHER" id="PTHR45339:SF1">
    <property type="entry name" value="HYBRID SIGNAL TRANSDUCTION HISTIDINE KINASE J"/>
    <property type="match status" value="1"/>
</dbReference>
<feature type="domain" description="HPt" evidence="21">
    <location>
        <begin position="1279"/>
        <end position="1371"/>
    </location>
</feature>
<evidence type="ECO:0000259" key="19">
    <source>
        <dbReference type="PROSITE" id="PS50112"/>
    </source>
</evidence>
<evidence type="ECO:0000256" key="13">
    <source>
        <dbReference type="ARBA" id="ARBA00023136"/>
    </source>
</evidence>
<dbReference type="InterPro" id="IPR036641">
    <property type="entry name" value="HPT_dom_sf"/>
</dbReference>
<dbReference type="InterPro" id="IPR001789">
    <property type="entry name" value="Sig_transdc_resp-reg_receiver"/>
</dbReference>
<dbReference type="InterPro" id="IPR035965">
    <property type="entry name" value="PAS-like_dom_sf"/>
</dbReference>
<dbReference type="Pfam" id="PF13426">
    <property type="entry name" value="PAS_9"/>
    <property type="match status" value="1"/>
</dbReference>
<accession>A0A2K8U4Z6</accession>
<dbReference type="InterPro" id="IPR003018">
    <property type="entry name" value="GAF"/>
</dbReference>
<dbReference type="RefSeq" id="WP_100918448.1">
    <property type="nucleotide sequence ID" value="NZ_CP020370.1"/>
</dbReference>
<dbReference type="SUPFAM" id="SSF55874">
    <property type="entry name" value="ATPase domain of HSP90 chaperone/DNA topoisomerase II/histidine kinase"/>
    <property type="match status" value="1"/>
</dbReference>
<dbReference type="InterPro" id="IPR005467">
    <property type="entry name" value="His_kinase_dom"/>
</dbReference>
<dbReference type="SUPFAM" id="SSF55785">
    <property type="entry name" value="PYP-like sensor domain (PAS domain)"/>
    <property type="match status" value="2"/>
</dbReference>
<dbReference type="SMART" id="SM00086">
    <property type="entry name" value="PAC"/>
    <property type="match status" value="2"/>
</dbReference>
<evidence type="ECO:0000256" key="4">
    <source>
        <dbReference type="ARBA" id="ARBA00022475"/>
    </source>
</evidence>
<dbReference type="InterPro" id="IPR001610">
    <property type="entry name" value="PAC"/>
</dbReference>
<evidence type="ECO:0000256" key="7">
    <source>
        <dbReference type="ARBA" id="ARBA00022692"/>
    </source>
</evidence>
<dbReference type="PANTHER" id="PTHR45339">
    <property type="entry name" value="HYBRID SIGNAL TRANSDUCTION HISTIDINE KINASE J"/>
    <property type="match status" value="1"/>
</dbReference>
<dbReference type="PROSITE" id="PS50109">
    <property type="entry name" value="HIS_KIN"/>
    <property type="match status" value="1"/>
</dbReference>
<evidence type="ECO:0000256" key="1">
    <source>
        <dbReference type="ARBA" id="ARBA00000085"/>
    </source>
</evidence>
<evidence type="ECO:0000256" key="3">
    <source>
        <dbReference type="ARBA" id="ARBA00012438"/>
    </source>
</evidence>
<evidence type="ECO:0000256" key="8">
    <source>
        <dbReference type="ARBA" id="ARBA00022741"/>
    </source>
</evidence>
<dbReference type="Pfam" id="PF13185">
    <property type="entry name" value="GAF_2"/>
    <property type="match status" value="1"/>
</dbReference>
<dbReference type="SMART" id="SM00387">
    <property type="entry name" value="HATPase_c"/>
    <property type="match status" value="1"/>
</dbReference>
<evidence type="ECO:0000259" key="20">
    <source>
        <dbReference type="PROSITE" id="PS50113"/>
    </source>
</evidence>
<dbReference type="InterPro" id="IPR011006">
    <property type="entry name" value="CheY-like_superfamily"/>
</dbReference>
<proteinExistence type="predicted"/>
<dbReference type="CDD" id="cd00130">
    <property type="entry name" value="PAS"/>
    <property type="match status" value="2"/>
</dbReference>
<dbReference type="OrthoDB" id="9810730at2"/>
<dbReference type="CDD" id="cd17546">
    <property type="entry name" value="REC_hyHK_CKI1_RcsC-like"/>
    <property type="match status" value="2"/>
</dbReference>
<evidence type="ECO:0000313" key="23">
    <source>
        <dbReference type="Proteomes" id="UP000232638"/>
    </source>
</evidence>
<dbReference type="EC" id="2.7.13.3" evidence="3"/>
<evidence type="ECO:0000256" key="14">
    <source>
        <dbReference type="PROSITE-ProRule" id="PRU00110"/>
    </source>
</evidence>
<dbReference type="FunFam" id="3.30.565.10:FF:000010">
    <property type="entry name" value="Sensor histidine kinase RcsC"/>
    <property type="match status" value="1"/>
</dbReference>
<evidence type="ECO:0000256" key="15">
    <source>
        <dbReference type="PROSITE-ProRule" id="PRU00169"/>
    </source>
</evidence>
<dbReference type="SMART" id="SM00388">
    <property type="entry name" value="HisKA"/>
    <property type="match status" value="1"/>
</dbReference>
<dbReference type="Gene3D" id="3.30.450.20">
    <property type="entry name" value="PAS domain"/>
    <property type="match status" value="2"/>
</dbReference>
<evidence type="ECO:0000259" key="17">
    <source>
        <dbReference type="PROSITE" id="PS50109"/>
    </source>
</evidence>
<dbReference type="Proteomes" id="UP000232638">
    <property type="component" value="Chromosome"/>
</dbReference>
<dbReference type="SMART" id="SM00065">
    <property type="entry name" value="GAF"/>
    <property type="match status" value="1"/>
</dbReference>
<evidence type="ECO:0000256" key="9">
    <source>
        <dbReference type="ARBA" id="ARBA00022777"/>
    </source>
</evidence>
<keyword evidence="6" id="KW-0808">Transferase</keyword>
<protein>
    <recommendedName>
        <fullName evidence="3">histidine kinase</fullName>
        <ecNumber evidence="3">2.7.13.3</ecNumber>
    </recommendedName>
</protein>
<feature type="modified residue" description="4-aspartylphosphate" evidence="15">
    <location>
        <position position="1179"/>
    </location>
</feature>
<dbReference type="Pfam" id="PF02518">
    <property type="entry name" value="HATPase_c"/>
    <property type="match status" value="1"/>
</dbReference>
<dbReference type="SUPFAM" id="SSF47226">
    <property type="entry name" value="Histidine-containing phosphotransfer domain, HPT domain"/>
    <property type="match status" value="1"/>
</dbReference>
<dbReference type="Pfam" id="PF01627">
    <property type="entry name" value="Hpt"/>
    <property type="match status" value="1"/>
</dbReference>
<feature type="transmembrane region" description="Helical" evidence="16">
    <location>
        <begin position="17"/>
        <end position="38"/>
    </location>
</feature>
<dbReference type="PROSITE" id="PS50894">
    <property type="entry name" value="HPT"/>
    <property type="match status" value="1"/>
</dbReference>
<dbReference type="GO" id="GO:0005524">
    <property type="term" value="F:ATP binding"/>
    <property type="evidence" value="ECO:0007669"/>
    <property type="project" value="UniProtKB-KW"/>
</dbReference>
<dbReference type="NCBIfam" id="TIGR00229">
    <property type="entry name" value="sensory_box"/>
    <property type="match status" value="2"/>
</dbReference>
<feature type="domain" description="Response regulatory" evidence="18">
    <location>
        <begin position="1130"/>
        <end position="1246"/>
    </location>
</feature>
<feature type="domain" description="PAS" evidence="19">
    <location>
        <begin position="459"/>
        <end position="516"/>
    </location>
</feature>
<keyword evidence="7 16" id="KW-0812">Transmembrane</keyword>
<organism evidence="22 23">
    <name type="scientific">Candidatus Thiodictyon syntrophicum</name>
    <dbReference type="NCBI Taxonomy" id="1166950"/>
    <lineage>
        <taxon>Bacteria</taxon>
        <taxon>Pseudomonadati</taxon>
        <taxon>Pseudomonadota</taxon>
        <taxon>Gammaproteobacteria</taxon>
        <taxon>Chromatiales</taxon>
        <taxon>Chromatiaceae</taxon>
        <taxon>Thiodictyon</taxon>
    </lineage>
</organism>
<keyword evidence="13 16" id="KW-0472">Membrane</keyword>
<dbReference type="GO" id="GO:0000155">
    <property type="term" value="F:phosphorelay sensor kinase activity"/>
    <property type="evidence" value="ECO:0007669"/>
    <property type="project" value="InterPro"/>
</dbReference>
<dbReference type="SUPFAM" id="SSF52172">
    <property type="entry name" value="CheY-like"/>
    <property type="match status" value="2"/>
</dbReference>
<dbReference type="PROSITE" id="PS50112">
    <property type="entry name" value="PAS"/>
    <property type="match status" value="1"/>
</dbReference>
<keyword evidence="10" id="KW-0067">ATP-binding</keyword>
<evidence type="ECO:0000313" key="22">
    <source>
        <dbReference type="EMBL" id="AUB80658.1"/>
    </source>
</evidence>
<dbReference type="FunFam" id="1.10.287.130:FF:000004">
    <property type="entry name" value="Ethylene receptor 1"/>
    <property type="match status" value="1"/>
</dbReference>
<evidence type="ECO:0000259" key="21">
    <source>
        <dbReference type="PROSITE" id="PS50894"/>
    </source>
</evidence>
<dbReference type="SMART" id="SM00091">
    <property type="entry name" value="PAS"/>
    <property type="match status" value="2"/>
</dbReference>
<feature type="domain" description="Response regulatory" evidence="18">
    <location>
        <begin position="982"/>
        <end position="1101"/>
    </location>
</feature>
<dbReference type="SUPFAM" id="SSF47384">
    <property type="entry name" value="Homodimeric domain of signal transducing histidine kinase"/>
    <property type="match status" value="1"/>
</dbReference>
<feature type="domain" description="PAC" evidence="20">
    <location>
        <begin position="532"/>
        <end position="580"/>
    </location>
</feature>
<dbReference type="Gene3D" id="1.10.287.130">
    <property type="match status" value="1"/>
</dbReference>
<evidence type="ECO:0000259" key="18">
    <source>
        <dbReference type="PROSITE" id="PS50110"/>
    </source>
</evidence>
<dbReference type="Pfam" id="PF00512">
    <property type="entry name" value="HisKA"/>
    <property type="match status" value="1"/>
</dbReference>
<dbReference type="Gene3D" id="1.20.120.160">
    <property type="entry name" value="HPT domain"/>
    <property type="match status" value="1"/>
</dbReference>
<keyword evidence="4" id="KW-1003">Cell membrane</keyword>
<evidence type="ECO:0000256" key="11">
    <source>
        <dbReference type="ARBA" id="ARBA00022989"/>
    </source>
</evidence>
<keyword evidence="8" id="KW-0547">Nucleotide-binding</keyword>
<evidence type="ECO:0000256" key="6">
    <source>
        <dbReference type="ARBA" id="ARBA00022679"/>
    </source>
</evidence>
<dbReference type="KEGG" id="tsy:THSYN_06635"/>
<dbReference type="Gene3D" id="3.40.50.2300">
    <property type="match status" value="2"/>
</dbReference>
<reference evidence="22 23" key="1">
    <citation type="submission" date="2017-03" db="EMBL/GenBank/DDBJ databases">
        <title>Complete genome sequence of Candidatus 'Thiodictyon syntrophicum' sp. nov. strain Cad16T, a photolithoautotroph purple sulfur bacterium isolated from an alpine meromictic lake.</title>
        <authorList>
            <person name="Luedin S.M."/>
            <person name="Pothier J.F."/>
            <person name="Danza F."/>
            <person name="Storelli N."/>
            <person name="Wittwer M."/>
            <person name="Tonolla M."/>
        </authorList>
    </citation>
    <scope>NUCLEOTIDE SEQUENCE [LARGE SCALE GENOMIC DNA]</scope>
    <source>
        <strain evidence="22 23">Cad16T</strain>
    </source>
</reference>
<keyword evidence="23" id="KW-1185">Reference proteome</keyword>
<feature type="domain" description="PAC" evidence="20">
    <location>
        <begin position="672"/>
        <end position="723"/>
    </location>
</feature>
<dbReference type="Pfam" id="PF00072">
    <property type="entry name" value="Response_reg"/>
    <property type="match status" value="2"/>
</dbReference>
<name>A0A2K8U4Z6_9GAMM</name>
<dbReference type="Pfam" id="PF13188">
    <property type="entry name" value="PAS_8"/>
    <property type="match status" value="1"/>
</dbReference>
<dbReference type="InterPro" id="IPR029016">
    <property type="entry name" value="GAF-like_dom_sf"/>
</dbReference>
<gene>
    <name evidence="22" type="ORF">THSYN_06635</name>
</gene>
<dbReference type="EMBL" id="CP020370">
    <property type="protein sequence ID" value="AUB80658.1"/>
    <property type="molecule type" value="Genomic_DNA"/>
</dbReference>
<feature type="modified residue" description="4-aspartylphosphate" evidence="15">
    <location>
        <position position="1033"/>
    </location>
</feature>
<dbReference type="InterPro" id="IPR008207">
    <property type="entry name" value="Sig_transdc_His_kin_Hpt_dom"/>
</dbReference>
<feature type="transmembrane region" description="Helical" evidence="16">
    <location>
        <begin position="224"/>
        <end position="246"/>
    </location>
</feature>
<feature type="modified residue" description="Phosphohistidine" evidence="14">
    <location>
        <position position="1318"/>
    </location>
</feature>
<dbReference type="PROSITE" id="PS50113">
    <property type="entry name" value="PAC"/>
    <property type="match status" value="2"/>
</dbReference>
<sequence>MNAGVPAPRLIGLRRRLLLAGVAVLVGTAIGVAALAFYRAQLQQSRQDIDDDLVTINALKADQLVAWRAERKGDAGVLADSPLLIDAIVRWRADPGSAAAAAPLLTHFRSLQHRYGYQDIVLVAPDGRIDLSLTGVGGAMMDEDGAGLAVALRARQPILTELHTSPVRPFPHLSVIAPLFQSAGADAIPLGAIQLRIDARASLYPLLVTEADSTRFFAAGRQRALLNLALLLTVVCALVVIGAALWQRREKAQHRTAEQVLRTEIESRRVREREIERISRLYDALGQVNQTLLRSTTREQVFASICNILIETSHFAMAWVGWVDQATQRVVPVASFGDDAGYLDQIEIYADDGPRGQGPTGTAIREERVYVCQDFCADPHTLPWREAAARAGWAGSVSLPIHFAGRASGALTLYARQPGVFGDAEVGLLEQAAANVSFALDALAGEQQRRRAELELKQAADRYTTMLNTTNDTFWLVDIATGRLLDVNEAALEMSGYSREELLGMHLTDLDVAHREVDVANRSEHILAQGSDLFETRHRTRDGRIIDVEVSTTPDADSRTFVAFLRDITERKRVEREILALNAELEQRVAGRTAELAATNEELRAIFDAASVGIVLMRERTILRCNRKLEEIFGYAPGEFDGAPTRLWYPDEASYVLGGTPVYTQMAEGGLHQREQQLVKKDGTRFWARLRGQVLDPQQPAKGALGVIEDITQERESYERLRQAKEAAEVATRAKSRFLANMSHEIRTPLNAILGMTHLLRQEDPDPNRQERLDKIATASRHLLQLINDILDLAKIEEQKLVLEQTELALDPVLRQVCALVGEKAYAKQLELVVDLDPALEGAEPLRGDPTRLTQVLLNFLGNAVKFTERGAIRLRVRIEEDRPDDQLFRFEIQDTGIGIAADQLGRLFDAFEQADSSTTRRYGGTGLGLAINRRLAELMGGEIGVTSQLGVGSTFWFTARLGKIAGAVRRPPRPIDVRGWRALVVDDQPEAREVLAAILTAWGVAVTALDSGEGALEIMKAAAARYDLVLLDWCMPGLDGIETARRIAALPLVQQPIRLLLVTAYDGANLREDARGAGVASVLIKPVTPSHLYEVLSRVLGDLTVGAPPTDLSASDAAATLGGNWRGARVLLAEDDYINQEVGRGLLEAVGLEVDIANDGAEAFTMAQRTDYALILMDMQMPEVDGLAATRAIRAVPAGHRVPIVAMTANAFAEDRDRCLAAGMNDFVSKPVDPPALYATLLHWLSQTIRQPGPVPPPQPEVRAGALDLEPGRRNFGDAALYQRLLERFIESYPDSGQVIAGLLVHGEQAAAAALAHKLKGAASALALTEVARVAAAIEQAINAGQAPQQGLISLQEALAAVIAARVPAPSAPQEKGTVPPAPIDPAVASRLLHDLLRALDRDNPDHAEPILAALGPLLPAAGVRRLRDLVDAFDFRAAEAQVRLAAAALGIVLDQT</sequence>
<feature type="domain" description="Histidine kinase" evidence="17">
    <location>
        <begin position="741"/>
        <end position="964"/>
    </location>
</feature>
<keyword evidence="12" id="KW-0902">Two-component regulatory system</keyword>
<evidence type="ECO:0000256" key="12">
    <source>
        <dbReference type="ARBA" id="ARBA00023012"/>
    </source>
</evidence>
<dbReference type="InterPro" id="IPR036097">
    <property type="entry name" value="HisK_dim/P_sf"/>
</dbReference>
<evidence type="ECO:0000256" key="2">
    <source>
        <dbReference type="ARBA" id="ARBA00004651"/>
    </source>
</evidence>
<dbReference type="SMART" id="SM00448">
    <property type="entry name" value="REC"/>
    <property type="match status" value="2"/>
</dbReference>
<evidence type="ECO:0000256" key="16">
    <source>
        <dbReference type="SAM" id="Phobius"/>
    </source>
</evidence>
<dbReference type="InterPro" id="IPR000014">
    <property type="entry name" value="PAS"/>
</dbReference>
<dbReference type="Gene3D" id="3.30.565.10">
    <property type="entry name" value="Histidine kinase-like ATPase, C-terminal domain"/>
    <property type="match status" value="1"/>
</dbReference>
<evidence type="ECO:0000256" key="5">
    <source>
        <dbReference type="ARBA" id="ARBA00022553"/>
    </source>
</evidence>
<dbReference type="Gene3D" id="3.30.450.40">
    <property type="match status" value="1"/>
</dbReference>
<keyword evidence="9" id="KW-0418">Kinase</keyword>
<dbReference type="CDD" id="cd00082">
    <property type="entry name" value="HisKA"/>
    <property type="match status" value="1"/>
</dbReference>
<dbReference type="PRINTS" id="PR00344">
    <property type="entry name" value="BCTRLSENSOR"/>
</dbReference>
<keyword evidence="5 15" id="KW-0597">Phosphoprotein</keyword>